<evidence type="ECO:0000313" key="2">
    <source>
        <dbReference type="Proteomes" id="UP000887013"/>
    </source>
</evidence>
<name>A0A8X6QZP9_NEPPI</name>
<gene>
    <name evidence="1" type="ORF">NPIL_332831</name>
</gene>
<dbReference type="EMBL" id="BMAW01040484">
    <property type="protein sequence ID" value="GFU59819.1"/>
    <property type="molecule type" value="Genomic_DNA"/>
</dbReference>
<reference evidence="1" key="1">
    <citation type="submission" date="2020-08" db="EMBL/GenBank/DDBJ databases">
        <title>Multicomponent nature underlies the extraordinary mechanical properties of spider dragline silk.</title>
        <authorList>
            <person name="Kono N."/>
            <person name="Nakamura H."/>
            <person name="Mori M."/>
            <person name="Yoshida Y."/>
            <person name="Ohtoshi R."/>
            <person name="Malay A.D."/>
            <person name="Moran D.A.P."/>
            <person name="Tomita M."/>
            <person name="Numata K."/>
            <person name="Arakawa K."/>
        </authorList>
    </citation>
    <scope>NUCLEOTIDE SEQUENCE</scope>
</reference>
<dbReference type="AlphaFoldDB" id="A0A8X6QZP9"/>
<sequence length="90" mass="10529">MCGTSEKVQVKTVRSPFLIAQTISSCFFHGFDPIQELSKRRYYSDDEVKTTSQVWLSDIGRDFFAKDMEKRIHCLDKCLNNGSSYFENRF</sequence>
<organism evidence="1 2">
    <name type="scientific">Nephila pilipes</name>
    <name type="common">Giant wood spider</name>
    <name type="synonym">Nephila maculata</name>
    <dbReference type="NCBI Taxonomy" id="299642"/>
    <lineage>
        <taxon>Eukaryota</taxon>
        <taxon>Metazoa</taxon>
        <taxon>Ecdysozoa</taxon>
        <taxon>Arthropoda</taxon>
        <taxon>Chelicerata</taxon>
        <taxon>Arachnida</taxon>
        <taxon>Araneae</taxon>
        <taxon>Araneomorphae</taxon>
        <taxon>Entelegynae</taxon>
        <taxon>Araneoidea</taxon>
        <taxon>Nephilidae</taxon>
        <taxon>Nephila</taxon>
    </lineage>
</organism>
<keyword evidence="2" id="KW-1185">Reference proteome</keyword>
<evidence type="ECO:0000313" key="1">
    <source>
        <dbReference type="EMBL" id="GFU59819.1"/>
    </source>
</evidence>
<dbReference type="Proteomes" id="UP000887013">
    <property type="component" value="Unassembled WGS sequence"/>
</dbReference>
<proteinExistence type="predicted"/>
<dbReference type="OrthoDB" id="10065579at2759"/>
<dbReference type="PROSITE" id="PS51257">
    <property type="entry name" value="PROKAR_LIPOPROTEIN"/>
    <property type="match status" value="1"/>
</dbReference>
<protein>
    <submittedName>
        <fullName evidence="1">Uncharacterized protein</fullName>
    </submittedName>
</protein>
<comment type="caution">
    <text evidence="1">The sequence shown here is derived from an EMBL/GenBank/DDBJ whole genome shotgun (WGS) entry which is preliminary data.</text>
</comment>
<accession>A0A8X6QZP9</accession>